<dbReference type="Pfam" id="PF00756">
    <property type="entry name" value="Esterase"/>
    <property type="match status" value="1"/>
</dbReference>
<comment type="caution">
    <text evidence="2">The sequence shown here is derived from an EMBL/GenBank/DDBJ whole genome shotgun (WGS) entry which is preliminary data.</text>
</comment>
<dbReference type="Gene3D" id="3.40.50.1820">
    <property type="entry name" value="alpha/beta hydrolase"/>
    <property type="match status" value="1"/>
</dbReference>
<keyword evidence="1" id="KW-0812">Transmembrane</keyword>
<evidence type="ECO:0000313" key="3">
    <source>
        <dbReference type="Proteomes" id="UP000223913"/>
    </source>
</evidence>
<keyword evidence="1" id="KW-1133">Transmembrane helix</keyword>
<dbReference type="OrthoDB" id="9775130at2"/>
<evidence type="ECO:0000313" key="2">
    <source>
        <dbReference type="EMBL" id="PHN04609.1"/>
    </source>
</evidence>
<feature type="transmembrane region" description="Helical" evidence="1">
    <location>
        <begin position="20"/>
        <end position="40"/>
    </location>
</feature>
<dbReference type="Proteomes" id="UP000223913">
    <property type="component" value="Unassembled WGS sequence"/>
</dbReference>
<accession>A0A2D0N8Y2</accession>
<keyword evidence="1" id="KW-0472">Membrane</keyword>
<dbReference type="SUPFAM" id="SSF53474">
    <property type="entry name" value="alpha/beta-Hydrolases"/>
    <property type="match status" value="1"/>
</dbReference>
<keyword evidence="3" id="KW-1185">Reference proteome</keyword>
<sequence>MHREIHGWHSPRLNKHMDLAVYGHYGFALLLIPTAAADFLEYERFQLMNSIAPFVDAGKCKVFSINSINRESWLNDHMHPRDKSIRHQQFNGYVFEEVIPFIKNSTSWETPIITCGASFGALHAMNLFLRRPDAINGVIAMSGDYELSHYTRGYHDMDVYFNSPMQYVPNLNDHHTLEQIRHSHHIHIMTGSGQWEDPDASRRFSGVLHSKSIPHDLDVWGHDIPHDWPSWRKMLPYVLGSKF</sequence>
<dbReference type="InterPro" id="IPR000801">
    <property type="entry name" value="Esterase-like"/>
</dbReference>
<dbReference type="EMBL" id="PDUD01000025">
    <property type="protein sequence ID" value="PHN04609.1"/>
    <property type="molecule type" value="Genomic_DNA"/>
</dbReference>
<proteinExistence type="predicted"/>
<organism evidence="2 3">
    <name type="scientific">Flavilitoribacter nigricans (strain ATCC 23147 / DSM 23189 / NBRC 102662 / NCIMB 1420 / SS-2)</name>
    <name type="common">Lewinella nigricans</name>
    <dbReference type="NCBI Taxonomy" id="1122177"/>
    <lineage>
        <taxon>Bacteria</taxon>
        <taxon>Pseudomonadati</taxon>
        <taxon>Bacteroidota</taxon>
        <taxon>Saprospiria</taxon>
        <taxon>Saprospirales</taxon>
        <taxon>Lewinellaceae</taxon>
        <taxon>Flavilitoribacter</taxon>
    </lineage>
</organism>
<dbReference type="RefSeq" id="WP_099152182.1">
    <property type="nucleotide sequence ID" value="NZ_PDUD01000025.1"/>
</dbReference>
<dbReference type="AlphaFoldDB" id="A0A2D0N8Y2"/>
<protein>
    <submittedName>
        <fullName evidence="2">Esterase</fullName>
    </submittedName>
</protein>
<name>A0A2D0N8Y2_FLAN2</name>
<reference evidence="2 3" key="1">
    <citation type="submission" date="2017-10" db="EMBL/GenBank/DDBJ databases">
        <title>The draft genome sequence of Lewinella nigricans NBRC 102662.</title>
        <authorList>
            <person name="Wang K."/>
        </authorList>
    </citation>
    <scope>NUCLEOTIDE SEQUENCE [LARGE SCALE GENOMIC DNA]</scope>
    <source>
        <strain evidence="2 3">NBRC 102662</strain>
    </source>
</reference>
<evidence type="ECO:0000256" key="1">
    <source>
        <dbReference type="SAM" id="Phobius"/>
    </source>
</evidence>
<gene>
    <name evidence="2" type="ORF">CRP01_21640</name>
</gene>
<dbReference type="InterPro" id="IPR029058">
    <property type="entry name" value="AB_hydrolase_fold"/>
</dbReference>